<proteinExistence type="predicted"/>
<protein>
    <recommendedName>
        <fullName evidence="2">R13L1/DRL21-like LRR repeat region domain-containing protein</fullName>
    </recommendedName>
</protein>
<reference evidence="3" key="1">
    <citation type="submission" date="2013-05" db="EMBL/GenBank/DDBJ databases">
        <title>Building the sugarcane genome for biotechnology and identifying evolutionary trends.</title>
        <authorList>
            <person name="De Setta N."/>
            <person name="Monteiro-Vitorello C.B."/>
            <person name="Metcalfe C.J."/>
            <person name="Cruz G.M.Q."/>
            <person name="Del Bem L.E."/>
            <person name="Vicentini R."/>
            <person name="Nogueira F.T.S."/>
            <person name="Campos R.A."/>
            <person name="Nunes S.L."/>
            <person name="Turrini P.C.G."/>
            <person name="Vieira A.P."/>
            <person name="Cruz E.A.O."/>
            <person name="Correa T.C.S."/>
            <person name="Hotta C.T."/>
            <person name="de Mello-Varani A."/>
            <person name="Vautrin S."/>
            <person name="Trindade A.S."/>
            <person name="Vilela M.M."/>
            <person name="Horta C.L."/>
            <person name="Sato P.M."/>
            <person name="de Andrade R.F."/>
            <person name="Nishiyama M.Y."/>
            <person name="Cardoso-Silva C.B."/>
            <person name="Scortecci K.C."/>
            <person name="Garcia A.A.F."/>
            <person name="Carneiro M.S."/>
            <person name="Kim C."/>
            <person name="Paterson A.H."/>
            <person name="Berges H."/>
            <person name="D'Hont A."/>
            <person name="de-Souza A.P."/>
            <person name="Souza G.M."/>
            <person name="Vincentz M."/>
            <person name="Kitajima J.P."/>
            <person name="Van Sluys M.-A."/>
        </authorList>
    </citation>
    <scope>NUCLEOTIDE SEQUENCE</scope>
</reference>
<gene>
    <name evidence="3" type="ORF">SHCRBa_063_N24_R_110</name>
</gene>
<sequence>MIQNLEHIETVEEPSECSELAQYRQLRSLILKWSLIPQDSSIVNDIVVLQKLQPHGNLETLEIQGYRGDTFCQLANLEVLHISDMPSVRKVGGDIYGAERAFLKLRELTLASMDNLEEWTTTLSTRDDEQKLQGSNGDEILFPNLQVLTIRNCPRVRFVPAFPGSRSCIIERSSNNCDFSSDSRLLGYCVNLEQLKIDDCIDLITLPDTIRRYHNLMKLEILECWNFSALPEWLGELKSLRQLSNLFPSLQDLEVQCCYGLRFEPSIPRSARYVLSGSEGTQWQALLPSFHRIMGPSVPASLSKMEIRCSSRLSSASWEALGHFDIGELIIDDCSDEIPLPESIQGCRSLQKLQILNCDRITTLPEWLGEMTSLRELTVDTYFMKTLPACIQQLTGLQALTLSKCGSVLEGRCKFGEDKNKIVHIPNLHIERRKWT</sequence>
<dbReference type="Pfam" id="PF25019">
    <property type="entry name" value="LRR_R13L1-DRL21"/>
    <property type="match status" value="1"/>
</dbReference>
<dbReference type="InterPro" id="IPR056789">
    <property type="entry name" value="LRR_R13L1-DRL21"/>
</dbReference>
<dbReference type="SUPFAM" id="SSF52058">
    <property type="entry name" value="L domain-like"/>
    <property type="match status" value="1"/>
</dbReference>
<keyword evidence="1" id="KW-0433">Leucine-rich repeat</keyword>
<feature type="domain" description="R13L1/DRL21-like LRR repeat region" evidence="2">
    <location>
        <begin position="2"/>
        <end position="91"/>
    </location>
</feature>
<name>A0A059Q0A4_9POAL</name>
<dbReference type="PANTHER" id="PTHR36766">
    <property type="entry name" value="PLANT BROAD-SPECTRUM MILDEW RESISTANCE PROTEIN RPW8"/>
    <property type="match status" value="1"/>
</dbReference>
<evidence type="ECO:0000256" key="1">
    <source>
        <dbReference type="ARBA" id="ARBA00022614"/>
    </source>
</evidence>
<dbReference type="Gene3D" id="3.80.10.10">
    <property type="entry name" value="Ribonuclease Inhibitor"/>
    <property type="match status" value="3"/>
</dbReference>
<dbReference type="EMBL" id="KF184942">
    <property type="protein sequence ID" value="AGT16997.1"/>
    <property type="molecule type" value="Genomic_DNA"/>
</dbReference>
<organism evidence="3">
    <name type="scientific">Saccharum hybrid cultivar R570</name>
    <dbReference type="NCBI Taxonomy" id="131158"/>
    <lineage>
        <taxon>Eukaryota</taxon>
        <taxon>Viridiplantae</taxon>
        <taxon>Streptophyta</taxon>
        <taxon>Embryophyta</taxon>
        <taxon>Tracheophyta</taxon>
        <taxon>Spermatophyta</taxon>
        <taxon>Magnoliopsida</taxon>
        <taxon>Liliopsida</taxon>
        <taxon>Poales</taxon>
        <taxon>Poaceae</taxon>
        <taxon>PACMAD clade</taxon>
        <taxon>Panicoideae</taxon>
        <taxon>Andropogonodae</taxon>
        <taxon>Andropogoneae</taxon>
        <taxon>Saccharinae</taxon>
        <taxon>Saccharum</taxon>
        <taxon>Saccharum officinarum species complex</taxon>
    </lineage>
</organism>
<dbReference type="AlphaFoldDB" id="A0A059Q0A4"/>
<dbReference type="InterPro" id="IPR032675">
    <property type="entry name" value="LRR_dom_sf"/>
</dbReference>
<evidence type="ECO:0000313" key="3">
    <source>
        <dbReference type="EMBL" id="AGT16997.1"/>
    </source>
</evidence>
<accession>A0A059Q0A4</accession>
<dbReference type="PANTHER" id="PTHR36766:SF40">
    <property type="entry name" value="DISEASE RESISTANCE PROTEIN RGA3"/>
    <property type="match status" value="1"/>
</dbReference>
<evidence type="ECO:0000259" key="2">
    <source>
        <dbReference type="Pfam" id="PF25019"/>
    </source>
</evidence>